<dbReference type="InterPro" id="IPR027417">
    <property type="entry name" value="P-loop_NTPase"/>
</dbReference>
<organism evidence="1">
    <name type="scientific">hydrothermal vent metagenome</name>
    <dbReference type="NCBI Taxonomy" id="652676"/>
    <lineage>
        <taxon>unclassified sequences</taxon>
        <taxon>metagenomes</taxon>
        <taxon>ecological metagenomes</taxon>
    </lineage>
</organism>
<protein>
    <recommendedName>
        <fullName evidence="2">Sulfotransferase domain-containing protein</fullName>
    </recommendedName>
</protein>
<name>A0A3B0UE36_9ZZZZ</name>
<dbReference type="Gene3D" id="3.40.50.300">
    <property type="entry name" value="P-loop containing nucleotide triphosphate hydrolases"/>
    <property type="match status" value="1"/>
</dbReference>
<dbReference type="EMBL" id="UOEN01000391">
    <property type="protein sequence ID" value="VAW17836.1"/>
    <property type="molecule type" value="Genomic_DNA"/>
</dbReference>
<evidence type="ECO:0000313" key="1">
    <source>
        <dbReference type="EMBL" id="VAW17836.1"/>
    </source>
</evidence>
<evidence type="ECO:0008006" key="2">
    <source>
        <dbReference type="Google" id="ProtNLM"/>
    </source>
</evidence>
<reference evidence="1" key="1">
    <citation type="submission" date="2018-06" db="EMBL/GenBank/DDBJ databases">
        <authorList>
            <person name="Zhirakovskaya E."/>
        </authorList>
    </citation>
    <scope>NUCLEOTIDE SEQUENCE</scope>
</reference>
<gene>
    <name evidence="1" type="ORF">MNBD_BACTEROID05-14</name>
</gene>
<dbReference type="Pfam" id="PF13469">
    <property type="entry name" value="Sulfotransfer_3"/>
    <property type="match status" value="1"/>
</dbReference>
<proteinExistence type="predicted"/>
<accession>A0A3B0UE36</accession>
<dbReference type="SUPFAM" id="SSF52540">
    <property type="entry name" value="P-loop containing nucleoside triphosphate hydrolases"/>
    <property type="match status" value="1"/>
</dbReference>
<dbReference type="AlphaFoldDB" id="A0A3B0UE36"/>
<sequence length="300" mass="34935">MMAMKVAFISSLERSGSTILDLKLSSRTAVIGFGEVWRVISPHGAGLSSVKKRLCTCGEIGGNCSFWASVFLAIESTDADTLTERYEVFLDVVKQQYGEHVVVVDSSKSIHALDALFRARNANVYVLFTIRDVRGWISSIRKAELRKREMPWRKVFDTDFKYFFFAYIRLNILRLLPFWLPNEWLLRNLRILSDIKKKRLKFIRMSYEELVFESDNAFTRIEKFLGIDENQESLGNDSNSLHIIRGNRAAFTSDPGAPLHYDAHWMSSWRSFILPIFLPWVAWYNMKWVYAYLLRDLSDK</sequence>